<keyword evidence="6" id="KW-0131">Cell cycle</keyword>
<dbReference type="Gene3D" id="2.60.40.420">
    <property type="entry name" value="Cupredoxins - blue copper proteins"/>
    <property type="match status" value="3"/>
</dbReference>
<dbReference type="EMBL" id="CP007511">
    <property type="protein sequence ID" value="AJE14649.1"/>
    <property type="molecule type" value="Genomic_DNA"/>
</dbReference>
<protein>
    <submittedName>
        <fullName evidence="5 6">Copper oxidase</fullName>
    </submittedName>
</protein>
<keyword evidence="6" id="KW-0946">Virion</keyword>
<reference evidence="7" key="1">
    <citation type="submission" date="2014-03" db="EMBL/GenBank/DDBJ databases">
        <title>Complete genome of Pseudomonas balearica DSM 6083T, a sewage water isolate from an enrichment with 2-methylnaphthalene.</title>
        <authorList>
            <person name="Salva-Serra F."/>
            <person name="Jaen-Luchoro D."/>
            <person name="Busquets A."/>
            <person name="Pena A."/>
            <person name="Gomila M."/>
            <person name="Bosch R."/>
            <person name="Nogales B."/>
            <person name="Garcia-Valdes E."/>
            <person name="Lalucat J."/>
            <person name="Bennasar A."/>
        </authorList>
    </citation>
    <scope>NUCLEOTIDE SEQUENCE [LARGE SCALE GENOMIC DNA]</scope>
    <source>
        <strain evidence="7">DSM 6083</strain>
    </source>
</reference>
<feature type="domain" description="Plastocyanin-like" evidence="4">
    <location>
        <begin position="55"/>
        <end position="159"/>
    </location>
</feature>
<dbReference type="PANTHER" id="PTHR11709:SF2">
    <property type="entry name" value="MULTICOPPER OXIDASE LPR1"/>
    <property type="match status" value="1"/>
</dbReference>
<dbReference type="InterPro" id="IPR006311">
    <property type="entry name" value="TAT_signal"/>
</dbReference>
<dbReference type="InterPro" id="IPR008972">
    <property type="entry name" value="Cupredoxin"/>
</dbReference>
<dbReference type="GO" id="GO:0030288">
    <property type="term" value="C:outer membrane-bounded periplasmic space"/>
    <property type="evidence" value="ECO:0007669"/>
    <property type="project" value="TreeGrafter"/>
</dbReference>
<dbReference type="GeneID" id="77259504"/>
<dbReference type="AlphaFoldDB" id="A0A8D3XZK2"/>
<dbReference type="PANTHER" id="PTHR11709">
    <property type="entry name" value="MULTI-COPPER OXIDASE"/>
    <property type="match status" value="1"/>
</dbReference>
<keyword evidence="1" id="KW-0479">Metal-binding</keyword>
<gene>
    <name evidence="5" type="ORF">CL52_06180</name>
    <name evidence="6" type="ORF">SAMN05660875_104334</name>
</gene>
<evidence type="ECO:0000313" key="6">
    <source>
        <dbReference type="EMBL" id="SDM38886.1"/>
    </source>
</evidence>
<keyword evidence="2" id="KW-0560">Oxidoreductase</keyword>
<accession>A0A8D3XZK2</accession>
<dbReference type="InterPro" id="IPR011706">
    <property type="entry name" value="Cu-oxidase_C"/>
</dbReference>
<dbReference type="RefSeq" id="WP_043219116.1">
    <property type="nucleotide sequence ID" value="NZ_CP007511.1"/>
</dbReference>
<dbReference type="PROSITE" id="PS00080">
    <property type="entry name" value="MULTICOPPER_OXIDASE2"/>
    <property type="match status" value="1"/>
</dbReference>
<evidence type="ECO:0000313" key="5">
    <source>
        <dbReference type="EMBL" id="AJE14649.1"/>
    </source>
</evidence>
<dbReference type="InterPro" id="IPR045087">
    <property type="entry name" value="Cu-oxidase_fam"/>
</dbReference>
<evidence type="ECO:0000259" key="3">
    <source>
        <dbReference type="Pfam" id="PF07731"/>
    </source>
</evidence>
<dbReference type="FunFam" id="2.60.40.420:FF:000088">
    <property type="entry name" value="Multicopper oxidase, putative"/>
    <property type="match status" value="1"/>
</dbReference>
<evidence type="ECO:0000313" key="7">
    <source>
        <dbReference type="Proteomes" id="UP000031271"/>
    </source>
</evidence>
<evidence type="ECO:0000313" key="8">
    <source>
        <dbReference type="Proteomes" id="UP000182276"/>
    </source>
</evidence>
<organism evidence="5 7">
    <name type="scientific">Stutzerimonas balearica DSM 6083</name>
    <dbReference type="NCBI Taxonomy" id="1123016"/>
    <lineage>
        <taxon>Bacteria</taxon>
        <taxon>Pseudomonadati</taxon>
        <taxon>Pseudomonadota</taxon>
        <taxon>Gammaproteobacteria</taxon>
        <taxon>Pseudomonadales</taxon>
        <taxon>Pseudomonadaceae</taxon>
        <taxon>Stutzerimonas</taxon>
    </lineage>
</organism>
<proteinExistence type="predicted"/>
<name>A0A8D3XZK2_9GAMM</name>
<dbReference type="CDD" id="cd13861">
    <property type="entry name" value="CuRO_1_CumA_like"/>
    <property type="match status" value="1"/>
</dbReference>
<dbReference type="PROSITE" id="PS51318">
    <property type="entry name" value="TAT"/>
    <property type="match status" value="1"/>
</dbReference>
<reference evidence="5 7" key="3">
    <citation type="journal article" name="Genome Announc.">
        <title>Complete Genome Sequence of Pseudomonas balearica DSM 6083T.</title>
        <authorList>
            <person name="Bennasar-Figueras A."/>
            <person name="Salva-Serra F."/>
            <person name="Jaen-Luchoro D."/>
            <person name="Segui C."/>
            <person name="Aliaga F."/>
            <person name="Busquets A."/>
            <person name="Gomila M."/>
            <person name="Moore E.R."/>
            <person name="Lalucat J."/>
        </authorList>
    </citation>
    <scope>NUCLEOTIDE SEQUENCE [LARGE SCALE GENOMIC DNA]</scope>
    <source>
        <strain evidence="7">DSM 6083</strain>
        <strain evidence="5">DSM6083</strain>
    </source>
</reference>
<dbReference type="EMBL" id="FNHO01000004">
    <property type="protein sequence ID" value="SDM38886.1"/>
    <property type="molecule type" value="Genomic_DNA"/>
</dbReference>
<dbReference type="FunFam" id="2.60.40.420:FF:000085">
    <property type="entry name" value="Multicopper oxidase, putative"/>
    <property type="match status" value="1"/>
</dbReference>
<keyword evidence="6" id="KW-0132">Cell division</keyword>
<sequence>MAFTRRQVLGGLAGLGVLGLGVGGARYWLGRPAAGATHDYELIAAPVDVELVPGRVTPAWGYGGQAPGLELRGRQGDWLRVRFTNLLPEPTTIHWHGIRLPLEMDGVPYVSQLPVLPGESFEYRFQLHDAGSFWYHPHTSSGEQLGRGLVGPLIVEEREPSGFAHERTLSLKSWHVDQQGAFTDFSVPREAARGGTPGVLSTVNGEHLPTLDLPAGQIVRLRILNLDNTLTYRLNLSAGEARIYALDGNPVAPRPLGKEYWLGPGMRLELGLKVPEAGTELSLRNGPLRLAALRAVASEQSPGGWPAALPANPIAEPDLDRAETLRFNFEWAGALSTDLQQGGAFKFWQINGQAWDINDKSCAERPIATLRHGGHYIFELRNLSQYQHPIHLHGMTFKVISSNRRRIEPWYTDTYLLGKNETARIALVADNPGVWMFHCHVVDHMETGLMAAIEVA</sequence>
<dbReference type="SUPFAM" id="SSF49503">
    <property type="entry name" value="Cupredoxins"/>
    <property type="match status" value="3"/>
</dbReference>
<dbReference type="InterPro" id="IPR002355">
    <property type="entry name" value="Cu_oxidase_Cu_BS"/>
</dbReference>
<evidence type="ECO:0000259" key="4">
    <source>
        <dbReference type="Pfam" id="PF07732"/>
    </source>
</evidence>
<dbReference type="Proteomes" id="UP000031271">
    <property type="component" value="Chromosome"/>
</dbReference>
<keyword evidence="8" id="KW-1185">Reference proteome</keyword>
<dbReference type="Pfam" id="PF07731">
    <property type="entry name" value="Cu-oxidase_2"/>
    <property type="match status" value="1"/>
</dbReference>
<evidence type="ECO:0000256" key="1">
    <source>
        <dbReference type="ARBA" id="ARBA00022723"/>
    </source>
</evidence>
<dbReference type="Proteomes" id="UP000182276">
    <property type="component" value="Unassembled WGS sequence"/>
</dbReference>
<dbReference type="InterPro" id="IPR011707">
    <property type="entry name" value="Cu-oxidase-like_N"/>
</dbReference>
<dbReference type="KEGG" id="pbm:CL52_06180"/>
<reference evidence="6 8" key="2">
    <citation type="submission" date="2016-10" db="EMBL/GenBank/DDBJ databases">
        <authorList>
            <person name="Varghese N."/>
            <person name="Submissions S."/>
        </authorList>
    </citation>
    <scope>NUCLEOTIDE SEQUENCE [LARGE SCALE GENOMIC DNA]</scope>
    <source>
        <strain evidence="6 8">DSM 6083</strain>
    </source>
</reference>
<dbReference type="Pfam" id="PF07732">
    <property type="entry name" value="Cu-oxidase_3"/>
    <property type="match status" value="1"/>
</dbReference>
<dbReference type="GO" id="GO:0051301">
    <property type="term" value="P:cell division"/>
    <property type="evidence" value="ECO:0007669"/>
    <property type="project" value="UniProtKB-KW"/>
</dbReference>
<dbReference type="GO" id="GO:0005507">
    <property type="term" value="F:copper ion binding"/>
    <property type="evidence" value="ECO:0007669"/>
    <property type="project" value="InterPro"/>
</dbReference>
<dbReference type="GO" id="GO:0016491">
    <property type="term" value="F:oxidoreductase activity"/>
    <property type="evidence" value="ECO:0007669"/>
    <property type="project" value="UniProtKB-KW"/>
</dbReference>
<evidence type="ECO:0000256" key="2">
    <source>
        <dbReference type="ARBA" id="ARBA00023002"/>
    </source>
</evidence>
<feature type="domain" description="Plastocyanin-like" evidence="3">
    <location>
        <begin position="349"/>
        <end position="455"/>
    </location>
</feature>
<keyword evidence="6" id="KW-0167">Capsid protein</keyword>